<evidence type="ECO:0000256" key="1">
    <source>
        <dbReference type="SAM" id="MobiDB-lite"/>
    </source>
</evidence>
<reference evidence="3" key="1">
    <citation type="submission" date="2015-03" db="EMBL/GenBank/DDBJ databases">
        <title>A transcriptome of Araucaria cunninghamii, an australian fine timber species.</title>
        <authorList>
            <person name="Jing Yi C.J.Y."/>
            <person name="Yin San L.Y.S."/>
            <person name="Abdul Karim S.S."/>
            <person name="Wan Azmi N.N."/>
            <person name="Hercus R.R."/>
            <person name="Croft L.L."/>
        </authorList>
    </citation>
    <scope>NUCLEOTIDE SEQUENCE</scope>
    <source>
        <strain evidence="3">MI0301</strain>
        <tissue evidence="3">Leaf</tissue>
    </source>
</reference>
<dbReference type="GO" id="GO:0005654">
    <property type="term" value="C:nucleoplasm"/>
    <property type="evidence" value="ECO:0007669"/>
    <property type="project" value="TreeGrafter"/>
</dbReference>
<sequence>MVKKRDIHPSRLEVAIDNMGVKVALRLNGGNNNHNNISSPEGAKAPLADQDLQSVQNSGASTNKAVDKSRRNKGMEKSVLDDIMGDPDDFGDLGDLDAGSDSDGGRWEDTFKTAVEAADGSHAVLPLNSIDVKVAGKASPDGTPKENTSMVDSSLTDCKQEPDVFEEPGSSGHKGYEKQYQKGVQAEVKRLSNVPMNATSSDEGKLHATRYFIIKSLSHRNIEMSIEKGIWATQVMNEPILEEAFHNSEKVILIFSVNMSGYFQGYAQMMSPVGCKRANVWSESNSGTNPWGRTFNVKWLRLHNLPFQKTVHLKNPLNEYKPVKISRDCQELTQEIGEALCSLIDEGSELDAKQKRKMTARDASHSKRLHRDYASTMADGKCMVGVTSQLNWPLTPLVYPCAQYPPVIPLEPYNLPGGMVSSIVPSHLEEPKDSRSRSPLASEKSNDRHRDRERSLGTDAKKERERSSGTDGKKERERSLGIDGKKERSRSRGNSRHGGDALAEEDLLHMTYEEYLQVHGKMIEYSTCQQVPAGWMTNGAEVPFPADQYANYLANWYHNQNPMMASNMYYGAQQMINTYPAIRHP</sequence>
<name>A0A0D6R8Y9_ARACU</name>
<feature type="domain" description="YTH" evidence="2">
    <location>
        <begin position="209"/>
        <end position="344"/>
    </location>
</feature>
<feature type="compositionally biased region" description="Basic and acidic residues" evidence="1">
    <location>
        <begin position="444"/>
        <end position="486"/>
    </location>
</feature>
<dbReference type="GO" id="GO:1990247">
    <property type="term" value="F:N6-methyladenosine-containing RNA reader activity"/>
    <property type="evidence" value="ECO:0007669"/>
    <property type="project" value="TreeGrafter"/>
</dbReference>
<evidence type="ECO:0000313" key="3">
    <source>
        <dbReference type="EMBL" id="JAG98385.1"/>
    </source>
</evidence>
<dbReference type="GO" id="GO:0003729">
    <property type="term" value="F:mRNA binding"/>
    <property type="evidence" value="ECO:0007669"/>
    <property type="project" value="TreeGrafter"/>
</dbReference>
<proteinExistence type="predicted"/>
<dbReference type="InterPro" id="IPR007275">
    <property type="entry name" value="YTH_domain"/>
</dbReference>
<dbReference type="GO" id="GO:0000398">
    <property type="term" value="P:mRNA splicing, via spliceosome"/>
    <property type="evidence" value="ECO:0007669"/>
    <property type="project" value="TreeGrafter"/>
</dbReference>
<feature type="region of interest" description="Disordered" evidence="1">
    <location>
        <begin position="424"/>
        <end position="502"/>
    </location>
</feature>
<feature type="compositionally biased region" description="Polar residues" evidence="1">
    <location>
        <begin position="145"/>
        <end position="157"/>
    </location>
</feature>
<feature type="compositionally biased region" description="Polar residues" evidence="1">
    <location>
        <begin position="55"/>
        <end position="64"/>
    </location>
</feature>
<dbReference type="GO" id="GO:0048024">
    <property type="term" value="P:regulation of mRNA splicing, via spliceosome"/>
    <property type="evidence" value="ECO:0007669"/>
    <property type="project" value="TreeGrafter"/>
</dbReference>
<dbReference type="Pfam" id="PF04146">
    <property type="entry name" value="YTH"/>
    <property type="match status" value="1"/>
</dbReference>
<accession>A0A0D6R8Y9</accession>
<dbReference type="PANTHER" id="PTHR12357">
    <property type="entry name" value="YTH YT521-B HOMOLOGY DOMAIN-CONTAINING"/>
    <property type="match status" value="1"/>
</dbReference>
<feature type="region of interest" description="Disordered" evidence="1">
    <location>
        <begin position="55"/>
        <end position="107"/>
    </location>
</feature>
<dbReference type="PROSITE" id="PS50882">
    <property type="entry name" value="YTH"/>
    <property type="match status" value="1"/>
</dbReference>
<dbReference type="InterPro" id="IPR045168">
    <property type="entry name" value="YTH_prot"/>
</dbReference>
<dbReference type="CDD" id="cd21134">
    <property type="entry name" value="YTH"/>
    <property type="match status" value="1"/>
</dbReference>
<feature type="compositionally biased region" description="Acidic residues" evidence="1">
    <location>
        <begin position="83"/>
        <end position="100"/>
    </location>
</feature>
<dbReference type="Gene3D" id="3.10.590.10">
    <property type="entry name" value="ph1033 like domains"/>
    <property type="match status" value="1"/>
</dbReference>
<organism evidence="3">
    <name type="scientific">Araucaria cunninghamii</name>
    <name type="common">Hoop pine</name>
    <name type="synonym">Moreton Bay pine</name>
    <dbReference type="NCBI Taxonomy" id="56994"/>
    <lineage>
        <taxon>Eukaryota</taxon>
        <taxon>Viridiplantae</taxon>
        <taxon>Streptophyta</taxon>
        <taxon>Embryophyta</taxon>
        <taxon>Tracheophyta</taxon>
        <taxon>Spermatophyta</taxon>
        <taxon>Pinopsida</taxon>
        <taxon>Pinidae</taxon>
        <taxon>Conifers II</taxon>
        <taxon>Araucariales</taxon>
        <taxon>Araucariaceae</taxon>
        <taxon>Araucaria</taxon>
    </lineage>
</organism>
<feature type="compositionally biased region" description="Basic and acidic residues" evidence="1">
    <location>
        <begin position="427"/>
        <end position="436"/>
    </location>
</feature>
<protein>
    <recommendedName>
        <fullName evidence="2">YTH domain-containing protein</fullName>
    </recommendedName>
</protein>
<feature type="compositionally biased region" description="Basic and acidic residues" evidence="1">
    <location>
        <begin position="65"/>
        <end position="80"/>
    </location>
</feature>
<dbReference type="EMBL" id="GCKF01026045">
    <property type="protein sequence ID" value="JAG98385.1"/>
    <property type="molecule type" value="Transcribed_RNA"/>
</dbReference>
<dbReference type="PANTHER" id="PTHR12357:SF3">
    <property type="entry name" value="YTH DOMAIN-CONTAINING PROTEIN 1"/>
    <property type="match status" value="1"/>
</dbReference>
<feature type="region of interest" description="Disordered" evidence="1">
    <location>
        <begin position="136"/>
        <end position="178"/>
    </location>
</feature>
<dbReference type="AlphaFoldDB" id="A0A0D6R8Y9"/>
<evidence type="ECO:0000259" key="2">
    <source>
        <dbReference type="PROSITE" id="PS50882"/>
    </source>
</evidence>